<feature type="domain" description="Tetrapyrrole methylase" evidence="6">
    <location>
        <begin position="6"/>
        <end position="187"/>
    </location>
</feature>
<dbReference type="InterPro" id="IPR014777">
    <property type="entry name" value="4pyrrole_Mease_sub1"/>
</dbReference>
<dbReference type="PANTHER" id="PTHR43182">
    <property type="entry name" value="COBALT-PRECORRIN-6B C(15)-METHYLTRANSFERASE (DECARBOXYLATING)"/>
    <property type="match status" value="1"/>
</dbReference>
<evidence type="ECO:0000259" key="6">
    <source>
        <dbReference type="Pfam" id="PF00590"/>
    </source>
</evidence>
<sequence>MSEPWLSIIGIGEDGLSGLSTAARAALDQAHIVIGGPRHLALADVGARGQPWPQPFDIAPVLARRGQRVAVLASGDPFWHGAGGSLTAHLRAGEWQAYPVAGCASLAAAHLGWRLEDTACLGLHAAPFERLLPVLRPGARALCLLASGAQASALAAWLQAHGWGDSRIWLMEALGGARQRVRETTAALGATTDALAGAASPALLAIEAAGGPVLPTVPGLPDALYAHDGQITKAPVRAMTLAALAPRPDALLWDVGAGSGSISVEFCRAGGRAIAIETRADRQPHITANAHRFGVQERLRLVAGHAPQALQDLPTPDVVFVGGGLDEAVFEAVWARLKPGGRLVANSVTLQTEALLTQLYARHGGELLRLELARAAPLGRLHGWRPARPLVQWSVQR</sequence>
<dbReference type="InterPro" id="IPR035996">
    <property type="entry name" value="4pyrrol_Methylase_sf"/>
</dbReference>
<dbReference type="SUPFAM" id="SSF53335">
    <property type="entry name" value="S-adenosyl-L-methionine-dependent methyltransferases"/>
    <property type="match status" value="1"/>
</dbReference>
<dbReference type="InterPro" id="IPR012818">
    <property type="entry name" value="CbiE"/>
</dbReference>
<dbReference type="SUPFAM" id="SSF53790">
    <property type="entry name" value="Tetrapyrrole methylase"/>
    <property type="match status" value="1"/>
</dbReference>
<evidence type="ECO:0000256" key="4">
    <source>
        <dbReference type="ARBA" id="ARBA00022679"/>
    </source>
</evidence>
<dbReference type="InterPro" id="IPR050714">
    <property type="entry name" value="Cobalamin_biosynth_MTase"/>
</dbReference>
<keyword evidence="2" id="KW-0169">Cobalamin biosynthesis</keyword>
<dbReference type="EMBL" id="JBBUTF010000018">
    <property type="protein sequence ID" value="MEK8028005.1"/>
    <property type="molecule type" value="Genomic_DNA"/>
</dbReference>
<accession>A0ABU9BGD3</accession>
<evidence type="ECO:0000256" key="2">
    <source>
        <dbReference type="ARBA" id="ARBA00022573"/>
    </source>
</evidence>
<dbReference type="CDD" id="cd02440">
    <property type="entry name" value="AdoMet_MTases"/>
    <property type="match status" value="1"/>
</dbReference>
<dbReference type="PANTHER" id="PTHR43182:SF1">
    <property type="entry name" value="COBALT-PRECORRIN-7 C(5)-METHYLTRANSFERASE"/>
    <property type="match status" value="1"/>
</dbReference>
<dbReference type="InterPro" id="IPR006365">
    <property type="entry name" value="Cbl_synth_CobL"/>
</dbReference>
<dbReference type="Gene3D" id="3.40.50.150">
    <property type="entry name" value="Vaccinia Virus protein VP39"/>
    <property type="match status" value="1"/>
</dbReference>
<comment type="pathway">
    <text evidence="1">Cofactor biosynthesis; adenosylcobalamin biosynthesis.</text>
</comment>
<dbReference type="Proteomes" id="UP001368500">
    <property type="component" value="Unassembled WGS sequence"/>
</dbReference>
<evidence type="ECO:0000256" key="5">
    <source>
        <dbReference type="ARBA" id="ARBA00022691"/>
    </source>
</evidence>
<keyword evidence="3" id="KW-0489">Methyltransferase</keyword>
<dbReference type="NCBIfam" id="TIGR02469">
    <property type="entry name" value="CbiT"/>
    <property type="match status" value="1"/>
</dbReference>
<dbReference type="Gene3D" id="3.40.1010.10">
    <property type="entry name" value="Cobalt-precorrin-4 Transmethylase, Domain 1"/>
    <property type="match status" value="1"/>
</dbReference>
<dbReference type="CDD" id="cd11644">
    <property type="entry name" value="Precorrin-6Y-MT"/>
    <property type="match status" value="1"/>
</dbReference>
<gene>
    <name evidence="7" type="primary">cbiE</name>
    <name evidence="7" type="ORF">AACH11_18745</name>
</gene>
<keyword evidence="5" id="KW-0949">S-adenosyl-L-methionine</keyword>
<evidence type="ECO:0000256" key="1">
    <source>
        <dbReference type="ARBA" id="ARBA00004953"/>
    </source>
</evidence>
<organism evidence="7 8">
    <name type="scientific">Pseudaquabacterium rugosum</name>
    <dbReference type="NCBI Taxonomy" id="2984194"/>
    <lineage>
        <taxon>Bacteria</taxon>
        <taxon>Pseudomonadati</taxon>
        <taxon>Pseudomonadota</taxon>
        <taxon>Betaproteobacteria</taxon>
        <taxon>Burkholderiales</taxon>
        <taxon>Sphaerotilaceae</taxon>
        <taxon>Pseudaquabacterium</taxon>
    </lineage>
</organism>
<evidence type="ECO:0000256" key="3">
    <source>
        <dbReference type="ARBA" id="ARBA00022603"/>
    </source>
</evidence>
<dbReference type="NCBIfam" id="TIGR02467">
    <property type="entry name" value="CbiE"/>
    <property type="match status" value="1"/>
</dbReference>
<dbReference type="RefSeq" id="WP_341375788.1">
    <property type="nucleotide sequence ID" value="NZ_JBBUTF010000018.1"/>
</dbReference>
<dbReference type="InterPro" id="IPR000878">
    <property type="entry name" value="4pyrrol_Mease"/>
</dbReference>
<evidence type="ECO:0000313" key="7">
    <source>
        <dbReference type="EMBL" id="MEK8028005.1"/>
    </source>
</evidence>
<comment type="caution">
    <text evidence="7">The sequence shown here is derived from an EMBL/GenBank/DDBJ whole genome shotgun (WGS) entry which is preliminary data.</text>
</comment>
<keyword evidence="8" id="KW-1185">Reference proteome</keyword>
<proteinExistence type="predicted"/>
<reference evidence="7 8" key="1">
    <citation type="submission" date="2024-04" db="EMBL/GenBank/DDBJ databases">
        <title>Novel species of the genus Ideonella isolated from streams.</title>
        <authorList>
            <person name="Lu H."/>
        </authorList>
    </citation>
    <scope>NUCLEOTIDE SEQUENCE [LARGE SCALE GENOMIC DNA]</scope>
    <source>
        <strain evidence="7 8">BYS139W</strain>
    </source>
</reference>
<dbReference type="PIRSF" id="PIRSF036428">
    <property type="entry name" value="CobL"/>
    <property type="match status" value="1"/>
</dbReference>
<evidence type="ECO:0000313" key="8">
    <source>
        <dbReference type="Proteomes" id="UP001368500"/>
    </source>
</evidence>
<dbReference type="InterPro" id="IPR029063">
    <property type="entry name" value="SAM-dependent_MTases_sf"/>
</dbReference>
<dbReference type="Pfam" id="PF00590">
    <property type="entry name" value="TP_methylase"/>
    <property type="match status" value="1"/>
</dbReference>
<dbReference type="InterPro" id="IPR014008">
    <property type="entry name" value="Cbl_synth_MTase_CbiT"/>
</dbReference>
<name>A0ABU9BGD3_9BURK</name>
<protein>
    <submittedName>
        <fullName evidence="7">Precorrin-6y C5,15-methyltransferase (Decarboxylating) subunit CbiE</fullName>
    </submittedName>
</protein>
<keyword evidence="4" id="KW-0808">Transferase</keyword>